<dbReference type="Proteomes" id="UP000574390">
    <property type="component" value="Unassembled WGS sequence"/>
</dbReference>
<proteinExistence type="predicted"/>
<sequence length="198" mass="21881">LTSHVGYASEGLKLGWLVSLGGELGMCLCHSTYLFSSVFLGFYRIMGPKKQSANAKIEKILSGRVLYEQEIGEGEGVRKALMAGYYVGTSSDSGDFLLSKALPDSRGAEDEQHFEKSPSMVFFLHPTLAKKFKSGADIKQDLQDIFASRHELGYPTDADPPPLPNPDDYRKYETFTLGNYVSLTKEQKMMSSEDLSKG</sequence>
<evidence type="ECO:0000313" key="3">
    <source>
        <dbReference type="Proteomes" id="UP000574390"/>
    </source>
</evidence>
<reference evidence="2 3" key="1">
    <citation type="submission" date="2020-04" db="EMBL/GenBank/DDBJ databases">
        <title>Perkinsus olseni comparative genomics.</title>
        <authorList>
            <person name="Bogema D.R."/>
        </authorList>
    </citation>
    <scope>NUCLEOTIDE SEQUENCE [LARGE SCALE GENOMIC DNA]</scope>
    <source>
        <strain evidence="2">ATCC PRA-205</strain>
    </source>
</reference>
<name>A0A7J6S6L4_PEROL</name>
<accession>A0A7J6S6L4</accession>
<dbReference type="EMBL" id="JABANM010016979">
    <property type="protein sequence ID" value="KAF4728568.1"/>
    <property type="molecule type" value="Genomic_DNA"/>
</dbReference>
<organism evidence="2 3">
    <name type="scientific">Perkinsus olseni</name>
    <name type="common">Perkinsus atlanticus</name>
    <dbReference type="NCBI Taxonomy" id="32597"/>
    <lineage>
        <taxon>Eukaryota</taxon>
        <taxon>Sar</taxon>
        <taxon>Alveolata</taxon>
        <taxon>Perkinsozoa</taxon>
        <taxon>Perkinsea</taxon>
        <taxon>Perkinsida</taxon>
        <taxon>Perkinsidae</taxon>
        <taxon>Perkinsus</taxon>
    </lineage>
</organism>
<dbReference type="AlphaFoldDB" id="A0A7J6S6L4"/>
<comment type="caution">
    <text evidence="2">The sequence shown here is derived from an EMBL/GenBank/DDBJ whole genome shotgun (WGS) entry which is preliminary data.</text>
</comment>
<keyword evidence="1" id="KW-0472">Membrane</keyword>
<protein>
    <submittedName>
        <fullName evidence="2">Uncharacterized protein</fullName>
    </submittedName>
</protein>
<gene>
    <name evidence="2" type="ORF">FOZ62_015237</name>
</gene>
<evidence type="ECO:0000313" key="2">
    <source>
        <dbReference type="EMBL" id="KAF4728568.1"/>
    </source>
</evidence>
<feature type="non-terminal residue" evidence="2">
    <location>
        <position position="198"/>
    </location>
</feature>
<evidence type="ECO:0000256" key="1">
    <source>
        <dbReference type="SAM" id="Phobius"/>
    </source>
</evidence>
<keyword evidence="1" id="KW-0812">Transmembrane</keyword>
<feature type="non-terminal residue" evidence="2">
    <location>
        <position position="1"/>
    </location>
</feature>
<feature type="transmembrane region" description="Helical" evidence="1">
    <location>
        <begin position="20"/>
        <end position="43"/>
    </location>
</feature>
<keyword evidence="1" id="KW-1133">Transmembrane helix</keyword>